<dbReference type="Gene3D" id="4.10.60.10">
    <property type="entry name" value="Zinc finger, CCHC-type"/>
    <property type="match status" value="1"/>
</dbReference>
<evidence type="ECO:0000259" key="3">
    <source>
        <dbReference type="PROSITE" id="PS50158"/>
    </source>
</evidence>
<evidence type="ECO:0000256" key="2">
    <source>
        <dbReference type="SAM" id="MobiDB-lite"/>
    </source>
</evidence>
<keyword evidence="1" id="KW-0862">Zinc</keyword>
<proteinExistence type="predicted"/>
<name>A0A6P8E7P9_PUNGR</name>
<dbReference type="PANTHER" id="PTHR35046:SF21">
    <property type="entry name" value="RETROTRANSPOSON GAG DOMAIN-CONTAINING PROTEIN-RELATED"/>
    <property type="match status" value="1"/>
</dbReference>
<dbReference type="SMART" id="SM00343">
    <property type="entry name" value="ZnF_C2HC"/>
    <property type="match status" value="1"/>
</dbReference>
<sequence>MANRRRRVPDINVAPTECDLRDVEMDELGRQVQQLQQQLERLQVRNRDESRHGSDVGEVREVNPFHDEDSDSSTERASSRLGWRNRFEDYGVKVDIPDFEVWWENLKRRREREGKRRIVTWEKIKRELKKKFLPASYKQDIFSRLYNFKQEELTVEEYTAEFEHLMMKCDIVEPEEQTIARYLGGLRSEIRNVVQLQPYWTFEDVCKLAVRVEKQSKEKSTHKTLGRDGVSNRGSAPTPKSSSTSKASSSKATPAQGGTSCNTSSTISKQCFKCRGFGHIASECPNRKIISLVEEANDEPVYDTYNNEENEVEQEEVTYGDQGEALVVQRILKSAHVEDDK</sequence>
<feature type="compositionally biased region" description="Polar residues" evidence="2">
    <location>
        <begin position="256"/>
        <end position="265"/>
    </location>
</feature>
<keyword evidence="4" id="KW-1185">Reference proteome</keyword>
<feature type="region of interest" description="Disordered" evidence="2">
    <location>
        <begin position="43"/>
        <end position="78"/>
    </location>
</feature>
<evidence type="ECO:0000313" key="4">
    <source>
        <dbReference type="Proteomes" id="UP000515151"/>
    </source>
</evidence>
<keyword evidence="1" id="KW-0863">Zinc-finger</keyword>
<dbReference type="InterPro" id="IPR001878">
    <property type="entry name" value="Znf_CCHC"/>
</dbReference>
<feature type="compositionally biased region" description="Low complexity" evidence="2">
    <location>
        <begin position="235"/>
        <end position="254"/>
    </location>
</feature>
<gene>
    <name evidence="5" type="primary">LOC116212098</name>
</gene>
<dbReference type="InterPro" id="IPR036875">
    <property type="entry name" value="Znf_CCHC_sf"/>
</dbReference>
<dbReference type="Pfam" id="PF00098">
    <property type="entry name" value="zf-CCHC"/>
    <property type="match status" value="1"/>
</dbReference>
<keyword evidence="1" id="KW-0479">Metal-binding</keyword>
<dbReference type="GO" id="GO:0003676">
    <property type="term" value="F:nucleic acid binding"/>
    <property type="evidence" value="ECO:0007669"/>
    <property type="project" value="InterPro"/>
</dbReference>
<dbReference type="AlphaFoldDB" id="A0A6P8E7P9"/>
<dbReference type="Proteomes" id="UP000515151">
    <property type="component" value="Chromosome 6"/>
</dbReference>
<dbReference type="OrthoDB" id="1731207at2759"/>
<reference evidence="5" key="2">
    <citation type="submission" date="2025-08" db="UniProtKB">
        <authorList>
            <consortium name="RefSeq"/>
        </authorList>
    </citation>
    <scope>IDENTIFICATION</scope>
    <source>
        <tissue evidence="5">Leaf</tissue>
    </source>
</reference>
<dbReference type="GeneID" id="116212098"/>
<dbReference type="InterPro" id="IPR005162">
    <property type="entry name" value="Retrotrans_gag_dom"/>
</dbReference>
<reference evidence="4" key="1">
    <citation type="journal article" date="2020" name="Plant Biotechnol. J.">
        <title>The pomegranate (Punica granatum L.) draft genome dissects genetic divergence between soft- and hard-seeded cultivars.</title>
        <authorList>
            <person name="Luo X."/>
            <person name="Li H."/>
            <person name="Wu Z."/>
            <person name="Yao W."/>
            <person name="Zhao P."/>
            <person name="Cao D."/>
            <person name="Yu H."/>
            <person name="Li K."/>
            <person name="Poudel K."/>
            <person name="Zhao D."/>
            <person name="Zhang F."/>
            <person name="Xia X."/>
            <person name="Chen L."/>
            <person name="Wang Q."/>
            <person name="Jing D."/>
            <person name="Cao S."/>
        </authorList>
    </citation>
    <scope>NUCLEOTIDE SEQUENCE [LARGE SCALE GENOMIC DNA]</scope>
    <source>
        <strain evidence="4">cv. Tunisia</strain>
    </source>
</reference>
<dbReference type="GO" id="GO:0008270">
    <property type="term" value="F:zinc ion binding"/>
    <property type="evidence" value="ECO:0007669"/>
    <property type="project" value="UniProtKB-KW"/>
</dbReference>
<dbReference type="SUPFAM" id="SSF57756">
    <property type="entry name" value="Retrovirus zinc finger-like domains"/>
    <property type="match status" value="1"/>
</dbReference>
<dbReference type="Pfam" id="PF03732">
    <property type="entry name" value="Retrotrans_gag"/>
    <property type="match status" value="1"/>
</dbReference>
<dbReference type="RefSeq" id="XP_031402539.1">
    <property type="nucleotide sequence ID" value="XM_031546679.1"/>
</dbReference>
<feature type="region of interest" description="Disordered" evidence="2">
    <location>
        <begin position="217"/>
        <end position="265"/>
    </location>
</feature>
<evidence type="ECO:0000256" key="1">
    <source>
        <dbReference type="PROSITE-ProRule" id="PRU00047"/>
    </source>
</evidence>
<protein>
    <submittedName>
        <fullName evidence="5">Uncharacterized protein LOC116212098</fullName>
    </submittedName>
</protein>
<accession>A0A6P8E7P9</accession>
<evidence type="ECO:0000313" key="5">
    <source>
        <dbReference type="RefSeq" id="XP_031402539.1"/>
    </source>
</evidence>
<feature type="domain" description="CCHC-type" evidence="3">
    <location>
        <begin position="271"/>
        <end position="286"/>
    </location>
</feature>
<organism evidence="4 5">
    <name type="scientific">Punica granatum</name>
    <name type="common">Pomegranate</name>
    <dbReference type="NCBI Taxonomy" id="22663"/>
    <lineage>
        <taxon>Eukaryota</taxon>
        <taxon>Viridiplantae</taxon>
        <taxon>Streptophyta</taxon>
        <taxon>Embryophyta</taxon>
        <taxon>Tracheophyta</taxon>
        <taxon>Spermatophyta</taxon>
        <taxon>Magnoliopsida</taxon>
        <taxon>eudicotyledons</taxon>
        <taxon>Gunneridae</taxon>
        <taxon>Pentapetalae</taxon>
        <taxon>rosids</taxon>
        <taxon>malvids</taxon>
        <taxon>Myrtales</taxon>
        <taxon>Lythraceae</taxon>
        <taxon>Punica</taxon>
    </lineage>
</organism>
<dbReference type="PROSITE" id="PS50158">
    <property type="entry name" value="ZF_CCHC"/>
    <property type="match status" value="1"/>
</dbReference>
<dbReference type="PANTHER" id="PTHR35046">
    <property type="entry name" value="ZINC KNUCKLE (CCHC-TYPE) FAMILY PROTEIN"/>
    <property type="match status" value="1"/>
</dbReference>